<evidence type="ECO:0000256" key="1">
    <source>
        <dbReference type="ARBA" id="ARBA00007169"/>
    </source>
</evidence>
<comment type="similarity">
    <text evidence="1">Belongs to the thioesterase family.</text>
</comment>
<proteinExistence type="inferred from homology"/>
<accession>E0I746</accession>
<dbReference type="STRING" id="717606.PaecuDRAFT_1470"/>
<evidence type="ECO:0000313" key="4">
    <source>
        <dbReference type="Proteomes" id="UP000005387"/>
    </source>
</evidence>
<dbReference type="InterPro" id="IPR012223">
    <property type="entry name" value="TEII"/>
</dbReference>
<evidence type="ECO:0000259" key="2">
    <source>
        <dbReference type="Pfam" id="PF00975"/>
    </source>
</evidence>
<dbReference type="eggNOG" id="COG3208">
    <property type="taxonomic scope" value="Bacteria"/>
</dbReference>
<dbReference type="PANTHER" id="PTHR11487">
    <property type="entry name" value="THIOESTERASE"/>
    <property type="match status" value="1"/>
</dbReference>
<dbReference type="AlphaFoldDB" id="E0I746"/>
<feature type="domain" description="Thioesterase" evidence="2">
    <location>
        <begin position="9"/>
        <end position="172"/>
    </location>
</feature>
<keyword evidence="4" id="KW-1185">Reference proteome</keyword>
<dbReference type="Proteomes" id="UP000005387">
    <property type="component" value="Unassembled WGS sequence"/>
</dbReference>
<dbReference type="PANTHER" id="PTHR11487:SF0">
    <property type="entry name" value="S-ACYL FATTY ACID SYNTHASE THIOESTERASE, MEDIUM CHAIN"/>
    <property type="match status" value="1"/>
</dbReference>
<dbReference type="EMBL" id="AEDD01000003">
    <property type="protein sequence ID" value="EFM11862.1"/>
    <property type="molecule type" value="Genomic_DNA"/>
</dbReference>
<protein>
    <submittedName>
        <fullName evidence="3">Thioesterase</fullName>
    </submittedName>
</protein>
<gene>
    <name evidence="3" type="ORF">PaecuDRAFT_1470</name>
</gene>
<name>E0I746_9BACL</name>
<organism evidence="3 4">
    <name type="scientific">Paenibacillus curdlanolyticus YK9</name>
    <dbReference type="NCBI Taxonomy" id="717606"/>
    <lineage>
        <taxon>Bacteria</taxon>
        <taxon>Bacillati</taxon>
        <taxon>Bacillota</taxon>
        <taxon>Bacilli</taxon>
        <taxon>Bacillales</taxon>
        <taxon>Paenibacillaceae</taxon>
        <taxon>Paenibacillus</taxon>
    </lineage>
</organism>
<dbReference type="Gene3D" id="3.40.50.1820">
    <property type="entry name" value="alpha/beta hydrolase"/>
    <property type="match status" value="1"/>
</dbReference>
<dbReference type="InterPro" id="IPR001031">
    <property type="entry name" value="Thioesterase"/>
</dbReference>
<dbReference type="InterPro" id="IPR029058">
    <property type="entry name" value="AB_hydrolase_fold"/>
</dbReference>
<reference evidence="3 4" key="1">
    <citation type="submission" date="2010-07" db="EMBL/GenBank/DDBJ databases">
        <title>The draft genome of Paenibacillus curdlanolyticus YK9.</title>
        <authorList>
            <consortium name="US DOE Joint Genome Institute (JGI-PGF)"/>
            <person name="Lucas S."/>
            <person name="Copeland A."/>
            <person name="Lapidus A."/>
            <person name="Cheng J.-F."/>
            <person name="Bruce D."/>
            <person name="Goodwin L."/>
            <person name="Pitluck S."/>
            <person name="Land M.L."/>
            <person name="Hauser L."/>
            <person name="Chang Y.-J."/>
            <person name="Jeffries C."/>
            <person name="Anderson I.J."/>
            <person name="Johnson E."/>
            <person name="Loganathan U."/>
            <person name="Mulhopadhyay B."/>
            <person name="Kyrpides N."/>
            <person name="Woyke T.J."/>
        </authorList>
    </citation>
    <scope>NUCLEOTIDE SEQUENCE [LARGE SCALE GENOMIC DNA]</scope>
    <source>
        <strain evidence="3 4">YK9</strain>
    </source>
</reference>
<dbReference type="SUPFAM" id="SSF53474">
    <property type="entry name" value="alpha/beta-Hydrolases"/>
    <property type="match status" value="1"/>
</dbReference>
<sequence length="195" mass="21930">MQLLSFLIRPLTDIPYVFFGHSLGSLIAYELARTLQEQAAGAPERLFISACNPPRIVGAEREERSPLHLLNDDTLSNALRQMNGTPHEVLQNDELMKVFLPIIKADFEMIDTYEFREGVALRCPLTVFAGTEDPIVSIEWLPKWAECTSSHLNMHAITGGHFYLKENEELFFQMLNGELDELLTGIEGVASSHGK</sequence>
<dbReference type="GO" id="GO:0008610">
    <property type="term" value="P:lipid biosynthetic process"/>
    <property type="evidence" value="ECO:0007669"/>
    <property type="project" value="TreeGrafter"/>
</dbReference>
<dbReference type="Pfam" id="PF00975">
    <property type="entry name" value="Thioesterase"/>
    <property type="match status" value="1"/>
</dbReference>
<evidence type="ECO:0000313" key="3">
    <source>
        <dbReference type="EMBL" id="EFM11862.1"/>
    </source>
</evidence>